<name>A0AAW1Q5Q9_9CHLO</name>
<protein>
    <submittedName>
        <fullName evidence="1">Uncharacterized protein</fullName>
    </submittedName>
</protein>
<reference evidence="1 2" key="1">
    <citation type="journal article" date="2024" name="Nat. Commun.">
        <title>Phylogenomics reveals the evolutionary origins of lichenization in chlorophyte algae.</title>
        <authorList>
            <person name="Puginier C."/>
            <person name="Libourel C."/>
            <person name="Otte J."/>
            <person name="Skaloud P."/>
            <person name="Haon M."/>
            <person name="Grisel S."/>
            <person name="Petersen M."/>
            <person name="Berrin J.G."/>
            <person name="Delaux P.M."/>
            <person name="Dal Grande F."/>
            <person name="Keller J."/>
        </authorList>
    </citation>
    <scope>NUCLEOTIDE SEQUENCE [LARGE SCALE GENOMIC DNA]</scope>
    <source>
        <strain evidence="1 2">SAG 2043</strain>
    </source>
</reference>
<keyword evidence="2" id="KW-1185">Reference proteome</keyword>
<comment type="caution">
    <text evidence="1">The sequence shown here is derived from an EMBL/GenBank/DDBJ whole genome shotgun (WGS) entry which is preliminary data.</text>
</comment>
<evidence type="ECO:0000313" key="2">
    <source>
        <dbReference type="Proteomes" id="UP001489004"/>
    </source>
</evidence>
<dbReference type="AlphaFoldDB" id="A0AAW1Q5Q9"/>
<sequence length="75" mass="8115">MLCKAGAGSKLELTFKGSISILSFEDAGFMQKLSHTLCLQLLQRPGWNLTLQVRFPSYTSAVSGKRSLCSSSALC</sequence>
<organism evidence="1 2">
    <name type="scientific">[Myrmecia] bisecta</name>
    <dbReference type="NCBI Taxonomy" id="41462"/>
    <lineage>
        <taxon>Eukaryota</taxon>
        <taxon>Viridiplantae</taxon>
        <taxon>Chlorophyta</taxon>
        <taxon>core chlorophytes</taxon>
        <taxon>Trebouxiophyceae</taxon>
        <taxon>Trebouxiales</taxon>
        <taxon>Trebouxiaceae</taxon>
        <taxon>Myrmecia</taxon>
    </lineage>
</organism>
<gene>
    <name evidence="1" type="ORF">WJX72_008233</name>
</gene>
<accession>A0AAW1Q5Q9</accession>
<dbReference type="EMBL" id="JALJOR010000006">
    <property type="protein sequence ID" value="KAK9815697.1"/>
    <property type="molecule type" value="Genomic_DNA"/>
</dbReference>
<evidence type="ECO:0000313" key="1">
    <source>
        <dbReference type="EMBL" id="KAK9815697.1"/>
    </source>
</evidence>
<dbReference type="Proteomes" id="UP001489004">
    <property type="component" value="Unassembled WGS sequence"/>
</dbReference>
<proteinExistence type="predicted"/>